<dbReference type="Proteomes" id="UP001177021">
    <property type="component" value="Unassembled WGS sequence"/>
</dbReference>
<name>A0ACB0JB98_TRIPR</name>
<evidence type="ECO:0000313" key="2">
    <source>
        <dbReference type="Proteomes" id="UP001177021"/>
    </source>
</evidence>
<evidence type="ECO:0000313" key="1">
    <source>
        <dbReference type="EMBL" id="CAJ2641647.1"/>
    </source>
</evidence>
<comment type="caution">
    <text evidence="1">The sequence shown here is derived from an EMBL/GenBank/DDBJ whole genome shotgun (WGS) entry which is preliminary data.</text>
</comment>
<proteinExistence type="predicted"/>
<dbReference type="EMBL" id="CASHSV030000024">
    <property type="protein sequence ID" value="CAJ2641647.1"/>
    <property type="molecule type" value="Genomic_DNA"/>
</dbReference>
<sequence>MIAKTQRTKRVPARLNDCEVTQDNAVNDEGDLIHFALLADSEPLNYRDALKSNVRKKAMEEELKSIEKNQTWKLVALPYKKKRIDVKWVFKVKLNPDGTISKHKARLVANMGLTTMRFLHQLLELKL</sequence>
<protein>
    <submittedName>
        <fullName evidence="1">Uncharacterized protein</fullName>
    </submittedName>
</protein>
<reference evidence="1" key="1">
    <citation type="submission" date="2023-10" db="EMBL/GenBank/DDBJ databases">
        <authorList>
            <person name="Rodriguez Cubillos JULIANA M."/>
            <person name="De Vega J."/>
        </authorList>
    </citation>
    <scope>NUCLEOTIDE SEQUENCE</scope>
</reference>
<accession>A0ACB0JB98</accession>
<organism evidence="1 2">
    <name type="scientific">Trifolium pratense</name>
    <name type="common">Red clover</name>
    <dbReference type="NCBI Taxonomy" id="57577"/>
    <lineage>
        <taxon>Eukaryota</taxon>
        <taxon>Viridiplantae</taxon>
        <taxon>Streptophyta</taxon>
        <taxon>Embryophyta</taxon>
        <taxon>Tracheophyta</taxon>
        <taxon>Spermatophyta</taxon>
        <taxon>Magnoliopsida</taxon>
        <taxon>eudicotyledons</taxon>
        <taxon>Gunneridae</taxon>
        <taxon>Pentapetalae</taxon>
        <taxon>rosids</taxon>
        <taxon>fabids</taxon>
        <taxon>Fabales</taxon>
        <taxon>Fabaceae</taxon>
        <taxon>Papilionoideae</taxon>
        <taxon>50 kb inversion clade</taxon>
        <taxon>NPAAA clade</taxon>
        <taxon>Hologalegina</taxon>
        <taxon>IRL clade</taxon>
        <taxon>Trifolieae</taxon>
        <taxon>Trifolium</taxon>
    </lineage>
</organism>
<gene>
    <name evidence="1" type="ORF">MILVUS5_LOCUS11253</name>
</gene>
<keyword evidence="2" id="KW-1185">Reference proteome</keyword>